<sequence length="154" mass="17226">MKDLKAVEIHTDGACLGNPGPGGWGTLLRYKGRERELSGGEPDTTNNRMELMAAIQGLETLTEPCSIDLYTDSQYVRQGITEWMPGWIRRGWRTAGGDPVKNRDLWERLHAATLRHRIAWHWVKGHNGDPDNERVDVLARNAATAVKQGARSVV</sequence>
<comment type="function">
    <text evidence="10">Endonuclease that specifically degrades the RNA of RNA-DNA hybrids.</text>
</comment>
<comment type="subunit">
    <text evidence="3 10">Monomer.</text>
</comment>
<dbReference type="CDD" id="cd09278">
    <property type="entry name" value="RNase_HI_prokaryote_like"/>
    <property type="match status" value="1"/>
</dbReference>
<dbReference type="Gene3D" id="3.30.420.10">
    <property type="entry name" value="Ribonuclease H-like superfamily/Ribonuclease H"/>
    <property type="match status" value="1"/>
</dbReference>
<evidence type="ECO:0000256" key="5">
    <source>
        <dbReference type="ARBA" id="ARBA00022722"/>
    </source>
</evidence>
<evidence type="ECO:0000256" key="8">
    <source>
        <dbReference type="ARBA" id="ARBA00022801"/>
    </source>
</evidence>
<reference evidence="13" key="1">
    <citation type="journal article" date="2019" name="Int. J. Syst. Evol. Microbiol.">
        <title>The Global Catalogue of Microorganisms (GCM) 10K type strain sequencing project: providing services to taxonomists for standard genome sequencing and annotation.</title>
        <authorList>
            <consortium name="The Broad Institute Genomics Platform"/>
            <consortium name="The Broad Institute Genome Sequencing Center for Infectious Disease"/>
            <person name="Wu L."/>
            <person name="Ma J."/>
        </authorList>
    </citation>
    <scope>NUCLEOTIDE SEQUENCE [LARGE SCALE GENOMIC DNA]</scope>
    <source>
        <strain evidence="13">KCTC 22558</strain>
    </source>
</reference>
<evidence type="ECO:0000256" key="9">
    <source>
        <dbReference type="ARBA" id="ARBA00022842"/>
    </source>
</evidence>
<name>A0ABQ3BYT2_9GAMM</name>
<dbReference type="InterPro" id="IPR050092">
    <property type="entry name" value="RNase_H"/>
</dbReference>
<dbReference type="PANTHER" id="PTHR10642">
    <property type="entry name" value="RIBONUCLEASE H1"/>
    <property type="match status" value="1"/>
</dbReference>
<dbReference type="EC" id="3.1.26.4" evidence="4 10"/>
<proteinExistence type="inferred from homology"/>
<feature type="binding site" evidence="10">
    <location>
        <position position="12"/>
    </location>
    <ligand>
        <name>Mg(2+)</name>
        <dbReference type="ChEBI" id="CHEBI:18420"/>
        <label>2</label>
    </ligand>
</feature>
<feature type="binding site" evidence="10">
    <location>
        <position position="72"/>
    </location>
    <ligand>
        <name>Mg(2+)</name>
        <dbReference type="ChEBI" id="CHEBI:18420"/>
        <label>1</label>
    </ligand>
</feature>
<feature type="domain" description="RNase H type-1" evidence="11">
    <location>
        <begin position="3"/>
        <end position="144"/>
    </location>
</feature>
<evidence type="ECO:0000313" key="13">
    <source>
        <dbReference type="Proteomes" id="UP000643403"/>
    </source>
</evidence>
<feature type="binding site" evidence="10">
    <location>
        <position position="12"/>
    </location>
    <ligand>
        <name>Mg(2+)</name>
        <dbReference type="ChEBI" id="CHEBI:18420"/>
        <label>1</label>
    </ligand>
</feature>
<dbReference type="InterPro" id="IPR022892">
    <property type="entry name" value="RNaseHI"/>
</dbReference>
<dbReference type="RefSeq" id="WP_189448882.1">
    <property type="nucleotide sequence ID" value="NZ_BMXY01000001.1"/>
</dbReference>
<comment type="subcellular location">
    <subcellularLocation>
        <location evidence="10">Cytoplasm</location>
    </subcellularLocation>
</comment>
<evidence type="ECO:0000256" key="1">
    <source>
        <dbReference type="ARBA" id="ARBA00000077"/>
    </source>
</evidence>
<evidence type="ECO:0000256" key="3">
    <source>
        <dbReference type="ARBA" id="ARBA00011245"/>
    </source>
</evidence>
<dbReference type="InterPro" id="IPR036397">
    <property type="entry name" value="RNaseH_sf"/>
</dbReference>
<feature type="binding site" evidence="10">
    <location>
        <position position="50"/>
    </location>
    <ligand>
        <name>Mg(2+)</name>
        <dbReference type="ChEBI" id="CHEBI:18420"/>
        <label>1</label>
    </ligand>
</feature>
<evidence type="ECO:0000256" key="2">
    <source>
        <dbReference type="ARBA" id="ARBA00005300"/>
    </source>
</evidence>
<keyword evidence="10" id="KW-0963">Cytoplasm</keyword>
<dbReference type="Proteomes" id="UP000643403">
    <property type="component" value="Unassembled WGS sequence"/>
</dbReference>
<keyword evidence="6 10" id="KW-0479">Metal-binding</keyword>
<keyword evidence="9 10" id="KW-0460">Magnesium</keyword>
<evidence type="ECO:0000256" key="10">
    <source>
        <dbReference type="HAMAP-Rule" id="MF_00042"/>
    </source>
</evidence>
<evidence type="ECO:0000256" key="7">
    <source>
        <dbReference type="ARBA" id="ARBA00022759"/>
    </source>
</evidence>
<comment type="similarity">
    <text evidence="2 10">Belongs to the RNase H family.</text>
</comment>
<keyword evidence="8 10" id="KW-0378">Hydrolase</keyword>
<dbReference type="Pfam" id="PF00075">
    <property type="entry name" value="RNase_H"/>
    <property type="match status" value="1"/>
</dbReference>
<feature type="binding site" evidence="10">
    <location>
        <position position="136"/>
    </location>
    <ligand>
        <name>Mg(2+)</name>
        <dbReference type="ChEBI" id="CHEBI:18420"/>
        <label>2</label>
    </ligand>
</feature>
<organism evidence="12 13">
    <name type="scientific">Cognatilysobacter xinjiangensis</name>
    <dbReference type="NCBI Taxonomy" id="546892"/>
    <lineage>
        <taxon>Bacteria</taxon>
        <taxon>Pseudomonadati</taxon>
        <taxon>Pseudomonadota</taxon>
        <taxon>Gammaproteobacteria</taxon>
        <taxon>Lysobacterales</taxon>
        <taxon>Lysobacteraceae</taxon>
        <taxon>Cognatilysobacter</taxon>
    </lineage>
</organism>
<gene>
    <name evidence="10 12" type="primary">rnhA</name>
    <name evidence="12" type="ORF">GCM10008101_14830</name>
</gene>
<dbReference type="PROSITE" id="PS50879">
    <property type="entry name" value="RNASE_H_1"/>
    <property type="match status" value="1"/>
</dbReference>
<comment type="cofactor">
    <cofactor evidence="10">
        <name>Mg(2+)</name>
        <dbReference type="ChEBI" id="CHEBI:18420"/>
    </cofactor>
    <text evidence="10">Binds 1 Mg(2+) ion per subunit. May bind a second metal ion at a regulatory site, or after substrate binding.</text>
</comment>
<keyword evidence="7 10" id="KW-0255">Endonuclease</keyword>
<evidence type="ECO:0000256" key="6">
    <source>
        <dbReference type="ARBA" id="ARBA00022723"/>
    </source>
</evidence>
<dbReference type="NCBIfam" id="NF001236">
    <property type="entry name" value="PRK00203.1"/>
    <property type="match status" value="1"/>
</dbReference>
<keyword evidence="13" id="KW-1185">Reference proteome</keyword>
<dbReference type="InterPro" id="IPR012337">
    <property type="entry name" value="RNaseH-like_sf"/>
</dbReference>
<dbReference type="EMBL" id="BMXY01000001">
    <property type="protein sequence ID" value="GGZ61735.1"/>
    <property type="molecule type" value="Genomic_DNA"/>
</dbReference>
<comment type="catalytic activity">
    <reaction evidence="1 10">
        <text>Endonucleolytic cleavage to 5'-phosphomonoester.</text>
        <dbReference type="EC" id="3.1.26.4"/>
    </reaction>
</comment>
<accession>A0ABQ3BYT2</accession>
<dbReference type="PANTHER" id="PTHR10642:SF26">
    <property type="entry name" value="RIBONUCLEASE H1"/>
    <property type="match status" value="1"/>
</dbReference>
<protein>
    <recommendedName>
        <fullName evidence="4 10">Ribonuclease H</fullName>
        <shortName evidence="10">RNase H</shortName>
        <ecNumber evidence="4 10">3.1.26.4</ecNumber>
    </recommendedName>
</protein>
<comment type="caution">
    <text evidence="12">The sequence shown here is derived from an EMBL/GenBank/DDBJ whole genome shotgun (WGS) entry which is preliminary data.</text>
</comment>
<dbReference type="SUPFAM" id="SSF53098">
    <property type="entry name" value="Ribonuclease H-like"/>
    <property type="match status" value="1"/>
</dbReference>
<evidence type="ECO:0000313" key="12">
    <source>
        <dbReference type="EMBL" id="GGZ61735.1"/>
    </source>
</evidence>
<keyword evidence="5 10" id="KW-0540">Nuclease</keyword>
<evidence type="ECO:0000256" key="4">
    <source>
        <dbReference type="ARBA" id="ARBA00012180"/>
    </source>
</evidence>
<dbReference type="InterPro" id="IPR002156">
    <property type="entry name" value="RNaseH_domain"/>
</dbReference>
<dbReference type="HAMAP" id="MF_00042">
    <property type="entry name" value="RNase_H"/>
    <property type="match status" value="1"/>
</dbReference>
<evidence type="ECO:0000259" key="11">
    <source>
        <dbReference type="PROSITE" id="PS50879"/>
    </source>
</evidence>